<dbReference type="Gene3D" id="2.60.120.1440">
    <property type="match status" value="1"/>
</dbReference>
<feature type="domain" description="Protein FecR C-terminal" evidence="3">
    <location>
        <begin position="306"/>
        <end position="375"/>
    </location>
</feature>
<dbReference type="PANTHER" id="PTHR30273">
    <property type="entry name" value="PERIPLASMIC SIGNAL SENSOR AND SIGMA FACTOR ACTIVATOR FECR-RELATED"/>
    <property type="match status" value="1"/>
</dbReference>
<dbReference type="Gene3D" id="3.55.50.30">
    <property type="match status" value="1"/>
</dbReference>
<reference evidence="4 5" key="1">
    <citation type="journal article" date="2020" name="G3 (Bethesda)">
        <title>CeMbio - The Caenorhabditis elegans Microbiome Resource.</title>
        <authorList>
            <person name="Dirksen P."/>
            <person name="Assie A."/>
            <person name="Zimmermann J."/>
            <person name="Zhang F."/>
            <person name="Tietje A.M."/>
            <person name="Marsh S.A."/>
            <person name="Felix M.A."/>
            <person name="Shapira M."/>
            <person name="Kaleta C."/>
            <person name="Schulenburg H."/>
            <person name="Samuel B."/>
        </authorList>
    </citation>
    <scope>NUCLEOTIDE SEQUENCE [LARGE SCALE GENOMIC DNA]</scope>
    <source>
        <strain evidence="4 5">BIGb0170</strain>
    </source>
</reference>
<sequence>MEQIPQHIIYLLSKSKLEGLRDDEKLQLDLWRSEKAANKGLCDLIDNKDQMQADLDGIARYDWEESFALFEQDYLNTSYTKPFYKRLWSYGIAAVLIGLLVLFFIHNLSDMVYQETPDKDIQPAQMTGVVRLGDGHSISMVPGDTLLSFAAPMKNKSSQTDSLFATTPKGGKMTMVLPDGTKVWMNAKTQLDYYEVDSMREVRLVGEAYFEVAKKHLPWGGEVPKLKPFVVQAGKINISVLGTHFYVKSTKNLEDFRATLYEGKVRVRQGDRQIILLPGEESYIKLGQIERRIIDLDLRNALKDGYFVFNSETLGVIMDELASWYNVDVVYLDNQIKSEKFEAMLSRNSSLKDIINVLESTRKIKFKFKGKTIYVDKTT</sequence>
<gene>
    <name evidence="4" type="ORF">HS960_12345</name>
</gene>
<dbReference type="GO" id="GO:0016989">
    <property type="term" value="F:sigma factor antagonist activity"/>
    <property type="evidence" value="ECO:0007669"/>
    <property type="project" value="TreeGrafter"/>
</dbReference>
<dbReference type="RefSeq" id="WP_182332852.1">
    <property type="nucleotide sequence ID" value="NZ_CP058555.1"/>
</dbReference>
<evidence type="ECO:0000313" key="5">
    <source>
        <dbReference type="Proteomes" id="UP000515450"/>
    </source>
</evidence>
<dbReference type="InterPro" id="IPR012373">
    <property type="entry name" value="Ferrdict_sens_TM"/>
</dbReference>
<keyword evidence="1" id="KW-0472">Membrane</keyword>
<protein>
    <submittedName>
        <fullName evidence="4">FecR family protein</fullName>
    </submittedName>
</protein>
<evidence type="ECO:0000259" key="2">
    <source>
        <dbReference type="Pfam" id="PF04773"/>
    </source>
</evidence>
<dbReference type="Proteomes" id="UP000515450">
    <property type="component" value="Chromosome"/>
</dbReference>
<dbReference type="EMBL" id="CP058555">
    <property type="protein sequence ID" value="QMV68401.1"/>
    <property type="molecule type" value="Genomic_DNA"/>
</dbReference>
<dbReference type="InterPro" id="IPR006860">
    <property type="entry name" value="FecR"/>
</dbReference>
<name>A0A7G5E326_9SPHI</name>
<keyword evidence="5" id="KW-1185">Reference proteome</keyword>
<evidence type="ECO:0000256" key="1">
    <source>
        <dbReference type="SAM" id="Phobius"/>
    </source>
</evidence>
<organism evidence="4 5">
    <name type="scientific">Sphingobacterium paramultivorum</name>
    <dbReference type="NCBI Taxonomy" id="2886510"/>
    <lineage>
        <taxon>Bacteria</taxon>
        <taxon>Pseudomonadati</taxon>
        <taxon>Bacteroidota</taxon>
        <taxon>Sphingobacteriia</taxon>
        <taxon>Sphingobacteriales</taxon>
        <taxon>Sphingobacteriaceae</taxon>
        <taxon>Sphingobacterium</taxon>
    </lineage>
</organism>
<dbReference type="Pfam" id="PF16344">
    <property type="entry name" value="FecR_C"/>
    <property type="match status" value="1"/>
</dbReference>
<evidence type="ECO:0000313" key="4">
    <source>
        <dbReference type="EMBL" id="QMV68401.1"/>
    </source>
</evidence>
<evidence type="ECO:0000259" key="3">
    <source>
        <dbReference type="Pfam" id="PF16344"/>
    </source>
</evidence>
<proteinExistence type="predicted"/>
<feature type="transmembrane region" description="Helical" evidence="1">
    <location>
        <begin position="87"/>
        <end position="105"/>
    </location>
</feature>
<feature type="domain" description="FecR protein" evidence="2">
    <location>
        <begin position="166"/>
        <end position="266"/>
    </location>
</feature>
<dbReference type="Pfam" id="PF04773">
    <property type="entry name" value="FecR"/>
    <property type="match status" value="1"/>
</dbReference>
<dbReference type="AlphaFoldDB" id="A0A7G5E326"/>
<dbReference type="InterPro" id="IPR032508">
    <property type="entry name" value="FecR_C"/>
</dbReference>
<dbReference type="PANTHER" id="PTHR30273:SF2">
    <property type="entry name" value="PROTEIN FECR"/>
    <property type="match status" value="1"/>
</dbReference>
<accession>A0A7G5E326</accession>
<keyword evidence="1" id="KW-0812">Transmembrane</keyword>
<keyword evidence="1" id="KW-1133">Transmembrane helix</keyword>